<dbReference type="Proteomes" id="UP001139150">
    <property type="component" value="Unassembled WGS sequence"/>
</dbReference>
<keyword evidence="2" id="KW-1185">Reference proteome</keyword>
<reference evidence="1" key="1">
    <citation type="submission" date="2022-02" db="EMBL/GenBank/DDBJ databases">
        <title>Halalkalibacter sp. nov. isolated from Lonar Lake, India.</title>
        <authorList>
            <person name="Joshi A."/>
            <person name="Thite S."/>
            <person name="Lodha T."/>
        </authorList>
    </citation>
    <scope>NUCLEOTIDE SEQUENCE</scope>
    <source>
        <strain evidence="1">MEB205</strain>
    </source>
</reference>
<dbReference type="EMBL" id="JAKRYL010000001">
    <property type="protein sequence ID" value="MCL7745609.1"/>
    <property type="molecule type" value="Genomic_DNA"/>
</dbReference>
<sequence>MDKVMKRLQASLLENPAVQIKESAMWYVPVETVDVTFKRVKRSKMDILMKMILLAVEQTDIRRAANLSEMLLVEELFIADLMEKMKRTGLIRLERSIYKLTTKGQEQLKTGIVEEELEEEGAELFYSSTHDEFFPESNSSLPEVIEGWKLYRYAEIQDINDKDRIFHVLSEQENGLDENGFQAVVSELISFGQQTVNHVPCLEFQLYNKEQDIYYARVWNTWLEHWDDTLEKQIEEHERIEWRRKWIEA</sequence>
<comment type="caution">
    <text evidence="1">The sequence shown here is derived from an EMBL/GenBank/DDBJ whole genome shotgun (WGS) entry which is preliminary data.</text>
</comment>
<evidence type="ECO:0000313" key="1">
    <source>
        <dbReference type="EMBL" id="MCL7745609.1"/>
    </source>
</evidence>
<dbReference type="RefSeq" id="WP_250094547.1">
    <property type="nucleotide sequence ID" value="NZ_JAKRYL010000001.1"/>
</dbReference>
<protein>
    <submittedName>
        <fullName evidence="1">Uncharacterized protein</fullName>
    </submittedName>
</protein>
<accession>A0A9X1ZU79</accession>
<evidence type="ECO:0000313" key="2">
    <source>
        <dbReference type="Proteomes" id="UP001139150"/>
    </source>
</evidence>
<proteinExistence type="predicted"/>
<gene>
    <name evidence="1" type="ORF">MF646_00600</name>
</gene>
<name>A0A9X1ZU79_9BACI</name>
<dbReference type="AlphaFoldDB" id="A0A9X1ZU79"/>
<organism evidence="1 2">
    <name type="scientific">Halalkalibacter alkaliphilus</name>
    <dbReference type="NCBI Taxonomy" id="2917993"/>
    <lineage>
        <taxon>Bacteria</taxon>
        <taxon>Bacillati</taxon>
        <taxon>Bacillota</taxon>
        <taxon>Bacilli</taxon>
        <taxon>Bacillales</taxon>
        <taxon>Bacillaceae</taxon>
        <taxon>Halalkalibacter</taxon>
    </lineage>
</organism>